<dbReference type="Proteomes" id="UP000075531">
    <property type="component" value="Unassembled WGS sequence"/>
</dbReference>
<evidence type="ECO:0000256" key="1">
    <source>
        <dbReference type="SAM" id="Phobius"/>
    </source>
</evidence>
<keyword evidence="1" id="KW-0812">Transmembrane</keyword>
<name>A0A151B894_9CLOT</name>
<dbReference type="STRING" id="1121338.CLTEP_04270"/>
<evidence type="ECO:0008006" key="4">
    <source>
        <dbReference type="Google" id="ProtNLM"/>
    </source>
</evidence>
<proteinExistence type="predicted"/>
<feature type="transmembrane region" description="Helical" evidence="1">
    <location>
        <begin position="7"/>
        <end position="26"/>
    </location>
</feature>
<dbReference type="OrthoDB" id="2082016at2"/>
<sequence length="196" mass="23283">MFKRNYLIEFLMLLIIVLGLGLWINVNLNSNKEAVISYIEHVYSDDDCVKIIYQSKYITDEQSKKEKCIIDETISKYDDKKIVLSMSKEELINMFGKEDYNFEKIEGNKIFFTRKYKKYKYEPNKYVIGIKNNRIAIFKTNEKGELFIEDPKKDVTDIFVDKLPEDDIIYLKFGGKEYQYNSREEAEEGVKAMFKS</sequence>
<comment type="caution">
    <text evidence="2">The sequence shown here is derived from an EMBL/GenBank/DDBJ whole genome shotgun (WGS) entry which is preliminary data.</text>
</comment>
<protein>
    <recommendedName>
        <fullName evidence="4">Bypass of forespore C C-terminal domain-containing protein</fullName>
    </recommendedName>
</protein>
<dbReference type="RefSeq" id="WP_066821804.1">
    <property type="nucleotide sequence ID" value="NZ_LTBA01000001.1"/>
</dbReference>
<gene>
    <name evidence="2" type="ORF">CLTEP_04270</name>
</gene>
<keyword evidence="1" id="KW-1133">Transmembrane helix</keyword>
<dbReference type="PATRIC" id="fig|1121338.3.peg.432"/>
<dbReference type="AlphaFoldDB" id="A0A151B894"/>
<keyword evidence="3" id="KW-1185">Reference proteome</keyword>
<keyword evidence="1" id="KW-0472">Membrane</keyword>
<evidence type="ECO:0000313" key="2">
    <source>
        <dbReference type="EMBL" id="KYH36033.1"/>
    </source>
</evidence>
<organism evidence="2 3">
    <name type="scientific">Clostridium tepidiprofundi DSM 19306</name>
    <dbReference type="NCBI Taxonomy" id="1121338"/>
    <lineage>
        <taxon>Bacteria</taxon>
        <taxon>Bacillati</taxon>
        <taxon>Bacillota</taxon>
        <taxon>Clostridia</taxon>
        <taxon>Eubacteriales</taxon>
        <taxon>Clostridiaceae</taxon>
        <taxon>Clostridium</taxon>
    </lineage>
</organism>
<evidence type="ECO:0000313" key="3">
    <source>
        <dbReference type="Proteomes" id="UP000075531"/>
    </source>
</evidence>
<dbReference type="EMBL" id="LTBA01000001">
    <property type="protein sequence ID" value="KYH36033.1"/>
    <property type="molecule type" value="Genomic_DNA"/>
</dbReference>
<reference evidence="2 3" key="1">
    <citation type="submission" date="2016-02" db="EMBL/GenBank/DDBJ databases">
        <title>Genome sequence of Clostridium tepidiprofundi DSM 19306.</title>
        <authorList>
            <person name="Poehlein A."/>
            <person name="Daniel R."/>
        </authorList>
    </citation>
    <scope>NUCLEOTIDE SEQUENCE [LARGE SCALE GENOMIC DNA]</scope>
    <source>
        <strain evidence="2 3">DSM 19306</strain>
    </source>
</reference>
<accession>A0A151B894</accession>